<dbReference type="GO" id="GO:0003824">
    <property type="term" value="F:catalytic activity"/>
    <property type="evidence" value="ECO:0007669"/>
    <property type="project" value="InterPro"/>
</dbReference>
<dbReference type="GO" id="GO:0006793">
    <property type="term" value="P:phosphorus metabolic process"/>
    <property type="evidence" value="ECO:0007669"/>
    <property type="project" value="UniProtKB-ARBA"/>
</dbReference>
<comment type="caution">
    <text evidence="2">The sequence shown here is derived from an EMBL/GenBank/DDBJ whole genome shotgun (WGS) entry which is preliminary data.</text>
</comment>
<proteinExistence type="predicted"/>
<reference evidence="2" key="1">
    <citation type="submission" date="2019-05" db="EMBL/GenBank/DDBJ databases">
        <title>Whole genome sequencing of Pseudanabaena catenata USMAC16.</title>
        <authorList>
            <person name="Khan Z."/>
            <person name="Omar W.M."/>
            <person name="Convey P."/>
            <person name="Merican F."/>
            <person name="Najimudin N."/>
        </authorList>
    </citation>
    <scope>NUCLEOTIDE SEQUENCE</scope>
    <source>
        <strain evidence="2">USMAC16</strain>
    </source>
</reference>
<dbReference type="CDD" id="cd09179">
    <property type="entry name" value="PLDc_N_DEXD_a"/>
    <property type="match status" value="1"/>
</dbReference>
<dbReference type="RefSeq" id="WP_009628083.1">
    <property type="nucleotide sequence ID" value="NZ_VBTY01000136.1"/>
</dbReference>
<sequence>MLSDLNLQSEYRSDRCDLVQDFYIPCLENSILYSRAVGFFSSTSMATMAKGLMSLLHSGGKMRLIASPCLSEQDAEAIALGLKQREAVITQSILRELDQEFEEILQDRLACLAWLVSKNILEIKLAVCKDIRNYRGIYHEKLGIFSDEVGNLVAFTGSANESSNALIDNFECIDVFCSWESGVRERTLSKAENFRRLWENQTPLLDILDFPEAAKRSLLRLRPHKFSMDEITKRTAGRCTNER</sequence>
<evidence type="ECO:0000313" key="2">
    <source>
        <dbReference type="EMBL" id="MDG3495932.1"/>
    </source>
</evidence>
<dbReference type="PROSITE" id="PS50035">
    <property type="entry name" value="PLD"/>
    <property type="match status" value="1"/>
</dbReference>
<dbReference type="EMBL" id="VBTY01000136">
    <property type="protein sequence ID" value="MDG3495932.1"/>
    <property type="molecule type" value="Genomic_DNA"/>
</dbReference>
<gene>
    <name evidence="2" type="ORF">FEV09_15395</name>
</gene>
<dbReference type="Proteomes" id="UP001152872">
    <property type="component" value="Unassembled WGS sequence"/>
</dbReference>
<organism evidence="2 3">
    <name type="scientific">Pseudanabaena catenata USMAC16</name>
    <dbReference type="NCBI Taxonomy" id="1855837"/>
    <lineage>
        <taxon>Bacteria</taxon>
        <taxon>Bacillati</taxon>
        <taxon>Cyanobacteriota</taxon>
        <taxon>Cyanophyceae</taxon>
        <taxon>Pseudanabaenales</taxon>
        <taxon>Pseudanabaenaceae</taxon>
        <taxon>Pseudanabaena</taxon>
    </lineage>
</organism>
<protein>
    <recommendedName>
        <fullName evidence="1">PLD phosphodiesterase domain-containing protein</fullName>
    </recommendedName>
</protein>
<dbReference type="InterPro" id="IPR001736">
    <property type="entry name" value="PLipase_D/transphosphatidylase"/>
</dbReference>
<dbReference type="AlphaFoldDB" id="A0A9X4MAI6"/>
<evidence type="ECO:0000259" key="1">
    <source>
        <dbReference type="PROSITE" id="PS50035"/>
    </source>
</evidence>
<accession>A0A9X4MAI6</accession>
<evidence type="ECO:0000313" key="3">
    <source>
        <dbReference type="Proteomes" id="UP001152872"/>
    </source>
</evidence>
<name>A0A9X4MAI6_9CYAN</name>
<keyword evidence="3" id="KW-1185">Reference proteome</keyword>
<feature type="domain" description="PLD phosphodiesterase" evidence="1">
    <location>
        <begin position="134"/>
        <end position="165"/>
    </location>
</feature>